<organism evidence="1 2">
    <name type="scientific">Rickenella mellea</name>
    <dbReference type="NCBI Taxonomy" id="50990"/>
    <lineage>
        <taxon>Eukaryota</taxon>
        <taxon>Fungi</taxon>
        <taxon>Dikarya</taxon>
        <taxon>Basidiomycota</taxon>
        <taxon>Agaricomycotina</taxon>
        <taxon>Agaricomycetes</taxon>
        <taxon>Hymenochaetales</taxon>
        <taxon>Rickenellaceae</taxon>
        <taxon>Rickenella</taxon>
    </lineage>
</organism>
<reference evidence="1 2" key="1">
    <citation type="submission" date="2018-06" db="EMBL/GenBank/DDBJ databases">
        <title>A transcriptomic atlas of mushroom development highlights an independent origin of complex multicellularity.</title>
        <authorList>
            <consortium name="DOE Joint Genome Institute"/>
            <person name="Krizsan K."/>
            <person name="Almasi E."/>
            <person name="Merenyi Z."/>
            <person name="Sahu N."/>
            <person name="Viragh M."/>
            <person name="Koszo T."/>
            <person name="Mondo S."/>
            <person name="Kiss B."/>
            <person name="Balint B."/>
            <person name="Kues U."/>
            <person name="Barry K."/>
            <person name="Hegedus J.C."/>
            <person name="Henrissat B."/>
            <person name="Johnson J."/>
            <person name="Lipzen A."/>
            <person name="Ohm R."/>
            <person name="Nagy I."/>
            <person name="Pangilinan J."/>
            <person name="Yan J."/>
            <person name="Xiong Y."/>
            <person name="Grigoriev I.V."/>
            <person name="Hibbett D.S."/>
            <person name="Nagy L.G."/>
        </authorList>
    </citation>
    <scope>NUCLEOTIDE SEQUENCE [LARGE SCALE GENOMIC DNA]</scope>
    <source>
        <strain evidence="1 2">SZMC22713</strain>
    </source>
</reference>
<evidence type="ECO:0000313" key="1">
    <source>
        <dbReference type="EMBL" id="TDL28237.1"/>
    </source>
</evidence>
<protein>
    <submittedName>
        <fullName evidence="1">Uncharacterized protein</fullName>
    </submittedName>
</protein>
<dbReference type="VEuPathDB" id="FungiDB:BD410DRAFT_352772"/>
<name>A0A4Y7QKQ9_9AGAM</name>
<keyword evidence="2" id="KW-1185">Reference proteome</keyword>
<sequence length="176" mass="20542">MPSPTPAYPSFTLVVTEKLWGSRLVCYSRATYGRRSAFDVDSSVDALMVRLFFHHPKHVFPTGSFLLMTMDHRWQTQRPRPPLPMTVRHHPTRIYLLNSRKHPLQLTAPEYDEVWQTQSTVTMEDDEVSEISELTLGEPTGTWRTMNARWLRVLHGRVIRLVSLFRRNAKKNSPQL</sequence>
<dbReference type="Proteomes" id="UP000294933">
    <property type="component" value="Unassembled WGS sequence"/>
</dbReference>
<gene>
    <name evidence="1" type="ORF">BD410DRAFT_352772</name>
</gene>
<dbReference type="AlphaFoldDB" id="A0A4Y7QKQ9"/>
<evidence type="ECO:0000313" key="2">
    <source>
        <dbReference type="Proteomes" id="UP000294933"/>
    </source>
</evidence>
<dbReference type="EMBL" id="ML170158">
    <property type="protein sequence ID" value="TDL28237.1"/>
    <property type="molecule type" value="Genomic_DNA"/>
</dbReference>
<proteinExistence type="predicted"/>
<accession>A0A4Y7QKQ9</accession>